<dbReference type="EMBL" id="RWJN01000106">
    <property type="protein sequence ID" value="TCD67201.1"/>
    <property type="molecule type" value="Genomic_DNA"/>
</dbReference>
<dbReference type="AlphaFoldDB" id="A0A4R0RG40"/>
<organism evidence="2 3">
    <name type="scientific">Steccherinum ochraceum</name>
    <dbReference type="NCBI Taxonomy" id="92696"/>
    <lineage>
        <taxon>Eukaryota</taxon>
        <taxon>Fungi</taxon>
        <taxon>Dikarya</taxon>
        <taxon>Basidiomycota</taxon>
        <taxon>Agaricomycotina</taxon>
        <taxon>Agaricomycetes</taxon>
        <taxon>Polyporales</taxon>
        <taxon>Steccherinaceae</taxon>
        <taxon>Steccherinum</taxon>
    </lineage>
</organism>
<accession>A0A4R0RG40</accession>
<reference evidence="2 3" key="1">
    <citation type="submission" date="2018-11" db="EMBL/GenBank/DDBJ databases">
        <title>Genome assembly of Steccherinum ochraceum LE-BIN_3174, the white-rot fungus of the Steccherinaceae family (The Residual Polyporoid clade, Polyporales, Basidiomycota).</title>
        <authorList>
            <person name="Fedorova T.V."/>
            <person name="Glazunova O.A."/>
            <person name="Landesman E.O."/>
            <person name="Moiseenko K.V."/>
            <person name="Psurtseva N.V."/>
            <person name="Savinova O.S."/>
            <person name="Shakhova N.V."/>
            <person name="Tyazhelova T.V."/>
            <person name="Vasina D.V."/>
        </authorList>
    </citation>
    <scope>NUCLEOTIDE SEQUENCE [LARGE SCALE GENOMIC DNA]</scope>
    <source>
        <strain evidence="2 3">LE-BIN_3174</strain>
    </source>
</reference>
<protein>
    <submittedName>
        <fullName evidence="2">Uncharacterized protein</fullName>
    </submittedName>
</protein>
<proteinExistence type="predicted"/>
<evidence type="ECO:0000313" key="3">
    <source>
        <dbReference type="Proteomes" id="UP000292702"/>
    </source>
</evidence>
<keyword evidence="3" id="KW-1185">Reference proteome</keyword>
<dbReference type="Proteomes" id="UP000292702">
    <property type="component" value="Unassembled WGS sequence"/>
</dbReference>
<evidence type="ECO:0000256" key="1">
    <source>
        <dbReference type="SAM" id="MobiDB-lite"/>
    </source>
</evidence>
<comment type="caution">
    <text evidence="2">The sequence shown here is derived from an EMBL/GenBank/DDBJ whole genome shotgun (WGS) entry which is preliminary data.</text>
</comment>
<sequence>MSETHQSQFTESEMKNVPSVQAPPSAQPYEDEAAQTNTMVAEMKGSKRFGCSQRTLDMYVRTVRTLQAPPSCEILEKPRKYVHPS</sequence>
<feature type="compositionally biased region" description="Polar residues" evidence="1">
    <location>
        <begin position="1"/>
        <end position="11"/>
    </location>
</feature>
<feature type="region of interest" description="Disordered" evidence="1">
    <location>
        <begin position="1"/>
        <end position="33"/>
    </location>
</feature>
<gene>
    <name evidence="2" type="ORF">EIP91_000377</name>
</gene>
<name>A0A4R0RG40_9APHY</name>
<evidence type="ECO:0000313" key="2">
    <source>
        <dbReference type="EMBL" id="TCD67201.1"/>
    </source>
</evidence>